<evidence type="ECO:0000313" key="1">
    <source>
        <dbReference type="EMBL" id="GAA0166160.1"/>
    </source>
</evidence>
<dbReference type="PANTHER" id="PTHR46890:SF48">
    <property type="entry name" value="RNA-DIRECTED DNA POLYMERASE"/>
    <property type="match status" value="1"/>
</dbReference>
<organism evidence="1 2">
    <name type="scientific">Lithospermum erythrorhizon</name>
    <name type="common">Purple gromwell</name>
    <name type="synonym">Lithospermum officinale var. erythrorhizon</name>
    <dbReference type="NCBI Taxonomy" id="34254"/>
    <lineage>
        <taxon>Eukaryota</taxon>
        <taxon>Viridiplantae</taxon>
        <taxon>Streptophyta</taxon>
        <taxon>Embryophyta</taxon>
        <taxon>Tracheophyta</taxon>
        <taxon>Spermatophyta</taxon>
        <taxon>Magnoliopsida</taxon>
        <taxon>eudicotyledons</taxon>
        <taxon>Gunneridae</taxon>
        <taxon>Pentapetalae</taxon>
        <taxon>asterids</taxon>
        <taxon>lamiids</taxon>
        <taxon>Boraginales</taxon>
        <taxon>Boraginaceae</taxon>
        <taxon>Boraginoideae</taxon>
        <taxon>Lithospermeae</taxon>
        <taxon>Lithospermum</taxon>
    </lineage>
</organism>
<dbReference type="EMBL" id="BAABME010022600">
    <property type="protein sequence ID" value="GAA0166160.1"/>
    <property type="molecule type" value="Genomic_DNA"/>
</dbReference>
<dbReference type="Proteomes" id="UP001454036">
    <property type="component" value="Unassembled WGS sequence"/>
</dbReference>
<comment type="caution">
    <text evidence="1">The sequence shown here is derived from an EMBL/GenBank/DDBJ whole genome shotgun (WGS) entry which is preliminary data.</text>
</comment>
<gene>
    <name evidence="1" type="ORF">LIER_40131</name>
</gene>
<sequence>MEVAFTEEDVKRNVFSMHGTKYLGPDRMSTVFFQHNWEAVGPDICSMVLRCDNNGIFFDKFNFTLISLVPKVVVPINTGQFRPITLCNVAAKVIAKVIVTRLKGILASVISQSQSAFVPQTLITDNVLIAFEAHHFIKNQRSGRKGFMSIKLDMLKACDRI</sequence>
<protein>
    <recommendedName>
        <fullName evidence="3">Reverse transcriptase</fullName>
    </recommendedName>
</protein>
<keyword evidence="2" id="KW-1185">Reference proteome</keyword>
<reference evidence="1 2" key="1">
    <citation type="submission" date="2024-01" db="EMBL/GenBank/DDBJ databases">
        <title>The complete chloroplast genome sequence of Lithospermum erythrorhizon: insights into the phylogenetic relationship among Boraginaceae species and the maternal lineages of purple gromwells.</title>
        <authorList>
            <person name="Okada T."/>
            <person name="Watanabe K."/>
        </authorList>
    </citation>
    <scope>NUCLEOTIDE SEQUENCE [LARGE SCALE GENOMIC DNA]</scope>
</reference>
<name>A0AAV3QTH4_LITER</name>
<dbReference type="AlphaFoldDB" id="A0AAV3QTH4"/>
<evidence type="ECO:0008006" key="3">
    <source>
        <dbReference type="Google" id="ProtNLM"/>
    </source>
</evidence>
<dbReference type="PANTHER" id="PTHR46890">
    <property type="entry name" value="NON-LTR RETROLELEMENT REVERSE TRANSCRIPTASE-LIKE PROTEIN-RELATED"/>
    <property type="match status" value="1"/>
</dbReference>
<accession>A0AAV3QTH4</accession>
<evidence type="ECO:0000313" key="2">
    <source>
        <dbReference type="Proteomes" id="UP001454036"/>
    </source>
</evidence>
<dbReference type="InterPro" id="IPR052343">
    <property type="entry name" value="Retrotransposon-Effector_Assoc"/>
</dbReference>
<proteinExistence type="predicted"/>